<evidence type="ECO:0000313" key="14">
    <source>
        <dbReference type="EMBL" id="MDY0407964.1"/>
    </source>
</evidence>
<dbReference type="SUPFAM" id="SSF55347">
    <property type="entry name" value="Glyceraldehyde-3-phosphate dehydrogenase-like, C-terminal domain"/>
    <property type="match status" value="1"/>
</dbReference>
<evidence type="ECO:0000256" key="10">
    <source>
        <dbReference type="RuleBase" id="RU000579"/>
    </source>
</evidence>
<evidence type="ECO:0000256" key="5">
    <source>
        <dbReference type="ARBA" id="ARBA00013376"/>
    </source>
</evidence>
<keyword evidence="7 10" id="KW-0791">Threonine biosynthesis</keyword>
<dbReference type="RefSeq" id="WP_320379770.1">
    <property type="nucleotide sequence ID" value="NZ_JAWDIQ010000001.1"/>
</dbReference>
<dbReference type="NCBIfam" id="NF004976">
    <property type="entry name" value="PRK06349.1"/>
    <property type="match status" value="1"/>
</dbReference>
<dbReference type="PROSITE" id="PS01042">
    <property type="entry name" value="HOMOSER_DHGENASE"/>
    <property type="match status" value="1"/>
</dbReference>
<dbReference type="InterPro" id="IPR036291">
    <property type="entry name" value="NAD(P)-bd_dom_sf"/>
</dbReference>
<gene>
    <name evidence="14" type="ORF">RWD45_04235</name>
</gene>
<dbReference type="EMBL" id="JAWDIQ010000001">
    <property type="protein sequence ID" value="MDY0407964.1"/>
    <property type="molecule type" value="Genomic_DNA"/>
</dbReference>
<sequence length="256" mass="27920">MVGKEPAYTYLKQCIQAGKHVITANKEMFAHHGGELMQLAQQNQVQIGFEATTAGGVPIIQTIKQLLQVNQIQGITAILNGTSNYILTEMRKEEISFTAALRAAQELGFAEADPTNDIEGMDAFYKLMILCELIFGKQPDWKSVTLTGIQGITVDEIKKAQLEGKRIRHIATVSIKNGNMHAHVKPCIISEGHPLFPVEGVENAIHLQTDLVGSLTLQGPGAGSLPTASAMIEELCMLPLKPKATKEQNRHEVTTI</sequence>
<evidence type="ECO:0000256" key="3">
    <source>
        <dbReference type="ARBA" id="ARBA00006753"/>
    </source>
</evidence>
<feature type="domain" description="Homoserine dehydrogenase catalytic" evidence="12">
    <location>
        <begin position="58"/>
        <end position="235"/>
    </location>
</feature>
<comment type="similarity">
    <text evidence="3 11">Belongs to the homoserine dehydrogenase family.</text>
</comment>
<evidence type="ECO:0000256" key="9">
    <source>
        <dbReference type="ARBA" id="ARBA00023167"/>
    </source>
</evidence>
<dbReference type="Pfam" id="PF00742">
    <property type="entry name" value="Homoserine_dh"/>
    <property type="match status" value="1"/>
</dbReference>
<keyword evidence="6 10" id="KW-0028">Amino-acid biosynthesis</keyword>
<keyword evidence="10" id="KW-0521">NADP</keyword>
<dbReference type="InterPro" id="IPR019811">
    <property type="entry name" value="HDH_CS"/>
</dbReference>
<evidence type="ECO:0000256" key="6">
    <source>
        <dbReference type="ARBA" id="ARBA00022605"/>
    </source>
</evidence>
<evidence type="ECO:0000256" key="2">
    <source>
        <dbReference type="ARBA" id="ARBA00005062"/>
    </source>
</evidence>
<evidence type="ECO:0000259" key="13">
    <source>
        <dbReference type="Pfam" id="PF03447"/>
    </source>
</evidence>
<evidence type="ECO:0000256" key="4">
    <source>
        <dbReference type="ARBA" id="ARBA00013213"/>
    </source>
</evidence>
<reference evidence="14 15" key="1">
    <citation type="submission" date="2023-10" db="EMBL/GenBank/DDBJ databases">
        <title>Virgibacillus soli CC-YMP-6 genome.</title>
        <authorList>
            <person name="Miliotis G."/>
            <person name="Sengupta P."/>
            <person name="Hameed A."/>
            <person name="Chuvochina M."/>
            <person name="Mcdonagh F."/>
            <person name="Simpson A.C."/>
            <person name="Singh N.K."/>
            <person name="Rekha P.D."/>
            <person name="Raman K."/>
            <person name="Hugenholtz P."/>
            <person name="Venkateswaran K."/>
        </authorList>
    </citation>
    <scope>NUCLEOTIDE SEQUENCE [LARGE SCALE GENOMIC DNA]</scope>
    <source>
        <strain evidence="14 15">CC-YMP-6</strain>
    </source>
</reference>
<evidence type="ECO:0000313" key="15">
    <source>
        <dbReference type="Proteomes" id="UP001275315"/>
    </source>
</evidence>
<dbReference type="Gene3D" id="3.40.50.720">
    <property type="entry name" value="NAD(P)-binding Rossmann-like Domain"/>
    <property type="match status" value="1"/>
</dbReference>
<evidence type="ECO:0000256" key="8">
    <source>
        <dbReference type="ARBA" id="ARBA00023002"/>
    </source>
</evidence>
<evidence type="ECO:0000256" key="1">
    <source>
        <dbReference type="ARBA" id="ARBA00005056"/>
    </source>
</evidence>
<keyword evidence="8 10" id="KW-0560">Oxidoreductase</keyword>
<keyword evidence="15" id="KW-1185">Reference proteome</keyword>
<dbReference type="PANTHER" id="PTHR43331">
    <property type="entry name" value="HOMOSERINE DEHYDROGENASE"/>
    <property type="match status" value="1"/>
</dbReference>
<dbReference type="InterPro" id="IPR001342">
    <property type="entry name" value="HDH_cat"/>
</dbReference>
<comment type="pathway">
    <text evidence="2 10">Amino-acid biosynthesis; L-methionine biosynthesis via de novo pathway; L-homoserine from L-aspartate: step 3/3.</text>
</comment>
<dbReference type="SUPFAM" id="SSF51735">
    <property type="entry name" value="NAD(P)-binding Rossmann-fold domains"/>
    <property type="match status" value="1"/>
</dbReference>
<dbReference type="EC" id="1.1.1.3" evidence="4 10"/>
<proteinExistence type="inferred from homology"/>
<evidence type="ECO:0000256" key="11">
    <source>
        <dbReference type="RuleBase" id="RU004171"/>
    </source>
</evidence>
<evidence type="ECO:0000259" key="12">
    <source>
        <dbReference type="Pfam" id="PF00742"/>
    </source>
</evidence>
<comment type="pathway">
    <text evidence="1 10">Amino-acid biosynthesis; L-threonine biosynthesis; L-threonine from L-aspartate: step 3/5.</text>
</comment>
<comment type="catalytic activity">
    <reaction evidence="10">
        <text>L-homoserine + NADP(+) = L-aspartate 4-semialdehyde + NADPH + H(+)</text>
        <dbReference type="Rhea" id="RHEA:15761"/>
        <dbReference type="ChEBI" id="CHEBI:15378"/>
        <dbReference type="ChEBI" id="CHEBI:57476"/>
        <dbReference type="ChEBI" id="CHEBI:57783"/>
        <dbReference type="ChEBI" id="CHEBI:58349"/>
        <dbReference type="ChEBI" id="CHEBI:537519"/>
        <dbReference type="EC" id="1.1.1.3"/>
    </reaction>
</comment>
<accession>A0ABU5CNM9</accession>
<feature type="domain" description="Aspartate/homoserine dehydrogenase NAD-binding" evidence="13">
    <location>
        <begin position="6"/>
        <end position="50"/>
    </location>
</feature>
<evidence type="ECO:0000256" key="7">
    <source>
        <dbReference type="ARBA" id="ARBA00022697"/>
    </source>
</evidence>
<comment type="caution">
    <text evidence="14">The sequence shown here is derived from an EMBL/GenBank/DDBJ whole genome shotgun (WGS) entry which is preliminary data.</text>
</comment>
<dbReference type="Pfam" id="PF03447">
    <property type="entry name" value="NAD_binding_3"/>
    <property type="match status" value="1"/>
</dbReference>
<dbReference type="Gene3D" id="3.30.360.10">
    <property type="entry name" value="Dihydrodipicolinate Reductase, domain 2"/>
    <property type="match status" value="1"/>
</dbReference>
<keyword evidence="9 10" id="KW-0486">Methionine biosynthesis</keyword>
<protein>
    <recommendedName>
        <fullName evidence="5 10">Homoserine dehydrogenase</fullName>
        <ecNumber evidence="4 10">1.1.1.3</ecNumber>
    </recommendedName>
</protein>
<organism evidence="14 15">
    <name type="scientific">Paracerasibacillus soli</name>
    <dbReference type="NCBI Taxonomy" id="480284"/>
    <lineage>
        <taxon>Bacteria</taxon>
        <taxon>Bacillati</taxon>
        <taxon>Bacillota</taxon>
        <taxon>Bacilli</taxon>
        <taxon>Bacillales</taxon>
        <taxon>Bacillaceae</taxon>
        <taxon>Paracerasibacillus</taxon>
    </lineage>
</organism>
<dbReference type="PANTHER" id="PTHR43331:SF1">
    <property type="entry name" value="HOMOSERINE DEHYDROGENASE"/>
    <property type="match status" value="1"/>
</dbReference>
<dbReference type="InterPro" id="IPR005106">
    <property type="entry name" value="Asp/hSer_DH_NAD-bd"/>
</dbReference>
<dbReference type="Proteomes" id="UP001275315">
    <property type="component" value="Unassembled WGS sequence"/>
</dbReference>
<name>A0ABU5CNM9_9BACI</name>